<keyword evidence="9" id="KW-1185">Reference proteome</keyword>
<gene>
    <name evidence="8" type="ORF">QB898_04460</name>
</gene>
<dbReference type="InterPro" id="IPR045584">
    <property type="entry name" value="Pilin-like"/>
</dbReference>
<evidence type="ECO:0000256" key="7">
    <source>
        <dbReference type="ARBA" id="ARBA00023136"/>
    </source>
</evidence>
<evidence type="ECO:0000256" key="3">
    <source>
        <dbReference type="ARBA" id="ARBA00022481"/>
    </source>
</evidence>
<dbReference type="PANTHER" id="PTHR39583:SF2">
    <property type="entry name" value="TYPE II SECRETION SYSTEM PROTEIN J"/>
    <property type="match status" value="1"/>
</dbReference>
<dbReference type="InterPro" id="IPR051621">
    <property type="entry name" value="T2SS_protein_J"/>
</dbReference>
<keyword evidence="6" id="KW-1133">Transmembrane helix</keyword>
<protein>
    <submittedName>
        <fullName evidence="8">Prepilin-type N-terminal cleavage/methylation domain-containing protein</fullName>
    </submittedName>
</protein>
<keyword evidence="3" id="KW-0488">Methylation</keyword>
<evidence type="ECO:0000313" key="9">
    <source>
        <dbReference type="Proteomes" id="UP001237156"/>
    </source>
</evidence>
<evidence type="ECO:0000256" key="1">
    <source>
        <dbReference type="ARBA" id="ARBA00004377"/>
    </source>
</evidence>
<dbReference type="PANTHER" id="PTHR39583">
    <property type="entry name" value="TYPE II SECRETION SYSTEM PROTEIN J-RELATED"/>
    <property type="match status" value="1"/>
</dbReference>
<sequence>MTRQRGFTLMEVLIAMALLSLLMLALGSTLYSAAQTEERVDARVQSAEDLRLAARFLQEALSQASLRPVRQGNERLRPFFSGQEQAVEWVGVMPARYGLGGRHFMRLALERDVNGQGRLVLRYAPWSDEPGGIDWARAPWQALAQPVTGLSIRYRHPLSGEWVGDWAAAGRRARIPSAVALDIRGPQPPWPLLIVPMRAPLASDTDARSEGFGP</sequence>
<dbReference type="EMBL" id="JARVII010000006">
    <property type="protein sequence ID" value="MDG9698977.1"/>
    <property type="molecule type" value="Genomic_DNA"/>
</dbReference>
<dbReference type="SUPFAM" id="SSF54523">
    <property type="entry name" value="Pili subunits"/>
    <property type="match status" value="1"/>
</dbReference>
<dbReference type="AlphaFoldDB" id="A0AAW6RJV2"/>
<evidence type="ECO:0000313" key="8">
    <source>
        <dbReference type="EMBL" id="MDG9698977.1"/>
    </source>
</evidence>
<keyword evidence="2" id="KW-1003">Cell membrane</keyword>
<dbReference type="NCBIfam" id="TIGR02532">
    <property type="entry name" value="IV_pilin_GFxxxE"/>
    <property type="match status" value="1"/>
</dbReference>
<keyword evidence="7" id="KW-0472">Membrane</keyword>
<name>A0AAW6RJV2_9BURK</name>
<keyword evidence="5" id="KW-0812">Transmembrane</keyword>
<evidence type="ECO:0000256" key="2">
    <source>
        <dbReference type="ARBA" id="ARBA00022475"/>
    </source>
</evidence>
<proteinExistence type="predicted"/>
<dbReference type="Pfam" id="PF07963">
    <property type="entry name" value="N_methyl"/>
    <property type="match status" value="1"/>
</dbReference>
<evidence type="ECO:0000256" key="6">
    <source>
        <dbReference type="ARBA" id="ARBA00022989"/>
    </source>
</evidence>
<keyword evidence="4" id="KW-0997">Cell inner membrane</keyword>
<evidence type="ECO:0000256" key="4">
    <source>
        <dbReference type="ARBA" id="ARBA00022519"/>
    </source>
</evidence>
<dbReference type="Proteomes" id="UP001237156">
    <property type="component" value="Unassembled WGS sequence"/>
</dbReference>
<reference evidence="8 9" key="1">
    <citation type="submission" date="2023-04" db="EMBL/GenBank/DDBJ databases">
        <title>Ottowia paracancer sp. nov., isolated from human stomach.</title>
        <authorList>
            <person name="Song Y."/>
        </authorList>
    </citation>
    <scope>NUCLEOTIDE SEQUENCE [LARGE SCALE GENOMIC DNA]</scope>
    <source>
        <strain evidence="8 9">10c7w1</strain>
    </source>
</reference>
<comment type="caution">
    <text evidence="8">The sequence shown here is derived from an EMBL/GenBank/DDBJ whole genome shotgun (WGS) entry which is preliminary data.</text>
</comment>
<accession>A0AAW6RJV2</accession>
<dbReference type="InterPro" id="IPR012902">
    <property type="entry name" value="N_methyl_site"/>
</dbReference>
<dbReference type="RefSeq" id="WP_279523963.1">
    <property type="nucleotide sequence ID" value="NZ_JARVII010000006.1"/>
</dbReference>
<evidence type="ECO:0000256" key="5">
    <source>
        <dbReference type="ARBA" id="ARBA00022692"/>
    </source>
</evidence>
<organism evidence="8 9">
    <name type="scientific">Ottowia cancrivicina</name>
    <dbReference type="NCBI Taxonomy" id="3040346"/>
    <lineage>
        <taxon>Bacteria</taxon>
        <taxon>Pseudomonadati</taxon>
        <taxon>Pseudomonadota</taxon>
        <taxon>Betaproteobacteria</taxon>
        <taxon>Burkholderiales</taxon>
        <taxon>Comamonadaceae</taxon>
        <taxon>Ottowia</taxon>
    </lineage>
</organism>
<comment type="subcellular location">
    <subcellularLocation>
        <location evidence="1">Cell inner membrane</location>
        <topology evidence="1">Single-pass membrane protein</topology>
    </subcellularLocation>
</comment>
<dbReference type="GO" id="GO:0015628">
    <property type="term" value="P:protein secretion by the type II secretion system"/>
    <property type="evidence" value="ECO:0007669"/>
    <property type="project" value="TreeGrafter"/>
</dbReference>
<dbReference type="GO" id="GO:0005886">
    <property type="term" value="C:plasma membrane"/>
    <property type="evidence" value="ECO:0007669"/>
    <property type="project" value="UniProtKB-SubCell"/>
</dbReference>